<sequence length="454" mass="53063">MDQEENALLSRPTQNYNTLNSSEFDISPETPLLPTTSSPPQNQRHRLNGGTGPVLSEIKIPLKFRLYLHDVLLRFLQFILILVFLFTFLTIFKYKAIPDSNDYSDIEFNWRFDPRSYMTPIDNDFGEFNVLLDGHSHTKFSDGRMNPEQLLKWAIANGYNAIIVSDHNNIEGALEAQRIAREKYNDSITVIPAMEYSSCRLHMQFIGINETVDVFPDFPSDERLEEIIDHVHKLGGLVSVNHIPWSNSTEWGYQVGTLPEHPSREKLRDMGVDGFEVINGDTFDWQTYLFVQQNNMLMLTGSDVHFPSTGAYAWTVLNVPNITYEGIMTELRAKRTSFLFDATGTRPRVYPKKNPAYYNLLPMTLLANYWTSFYSESKGMYSFQSTFCHQRKFVMHWESYFWFSLWCLIFFTCYEIGRILLIKGYEYFSIWKLKIGNRRRNENEEERQVDLVDI</sequence>
<dbReference type="InterPro" id="IPR004013">
    <property type="entry name" value="PHP_dom"/>
</dbReference>
<dbReference type="OMA" id="ANGYNAV"/>
<comment type="caution">
    <text evidence="4">The sequence shown here is derived from an EMBL/GenBank/DDBJ whole genome shotgun (WGS) entry which is preliminary data.</text>
</comment>
<proteinExistence type="predicted"/>
<feature type="domain" description="Polymerase/histidinol phosphatase N-terminal" evidence="3">
    <location>
        <begin position="132"/>
        <end position="200"/>
    </location>
</feature>
<evidence type="ECO:0000256" key="1">
    <source>
        <dbReference type="SAM" id="MobiDB-lite"/>
    </source>
</evidence>
<dbReference type="OrthoDB" id="16564at2759"/>
<keyword evidence="5" id="KW-1185">Reference proteome</keyword>
<dbReference type="Gene3D" id="3.20.20.140">
    <property type="entry name" value="Metal-dependent hydrolases"/>
    <property type="match status" value="1"/>
</dbReference>
<dbReference type="InterPro" id="IPR052018">
    <property type="entry name" value="PHP_domain"/>
</dbReference>
<dbReference type="InterPro" id="IPR016195">
    <property type="entry name" value="Pol/histidinol_Pase-like"/>
</dbReference>
<feature type="compositionally biased region" description="Low complexity" evidence="1">
    <location>
        <begin position="29"/>
        <end position="40"/>
    </location>
</feature>
<dbReference type="GO" id="GO:0004534">
    <property type="term" value="F:5'-3' RNA exonuclease activity"/>
    <property type="evidence" value="ECO:0007669"/>
    <property type="project" value="TreeGrafter"/>
</dbReference>
<feature type="transmembrane region" description="Helical" evidence="2">
    <location>
        <begin position="356"/>
        <end position="375"/>
    </location>
</feature>
<feature type="region of interest" description="Disordered" evidence="1">
    <location>
        <begin position="29"/>
        <end position="50"/>
    </location>
</feature>
<reference evidence="4 5" key="1">
    <citation type="submission" date="2014-02" db="EMBL/GenBank/DDBJ databases">
        <title>Single nucleus genome sequencing reveals high similarity among nuclei of an endomycorrhizal fungus.</title>
        <authorList>
            <person name="Lin K."/>
            <person name="Geurts R."/>
            <person name="Zhang Z."/>
            <person name="Limpens E."/>
            <person name="Saunders D.G."/>
            <person name="Mu D."/>
            <person name="Pang E."/>
            <person name="Cao H."/>
            <person name="Cha H."/>
            <person name="Lin T."/>
            <person name="Zhou Q."/>
            <person name="Shang Y."/>
            <person name="Li Y."/>
            <person name="Ivanov S."/>
            <person name="Sharma T."/>
            <person name="Velzen R.V."/>
            <person name="Ruijter N.D."/>
            <person name="Aanen D.K."/>
            <person name="Win J."/>
            <person name="Kamoun S."/>
            <person name="Bisseling T."/>
            <person name="Huang S."/>
        </authorList>
    </citation>
    <scope>NUCLEOTIDE SEQUENCE [LARGE SCALE GENOMIC DNA]</scope>
    <source>
        <strain evidence="5">DAOM197198w</strain>
    </source>
</reference>
<feature type="transmembrane region" description="Helical" evidence="2">
    <location>
        <begin position="400"/>
        <end position="421"/>
    </location>
</feature>
<organism evidence="4 5">
    <name type="scientific">Rhizophagus irregularis (strain DAOM 197198w)</name>
    <name type="common">Glomus intraradices</name>
    <dbReference type="NCBI Taxonomy" id="1432141"/>
    <lineage>
        <taxon>Eukaryota</taxon>
        <taxon>Fungi</taxon>
        <taxon>Fungi incertae sedis</taxon>
        <taxon>Mucoromycota</taxon>
        <taxon>Glomeromycotina</taxon>
        <taxon>Glomeromycetes</taxon>
        <taxon>Glomerales</taxon>
        <taxon>Glomeraceae</taxon>
        <taxon>Rhizophagus</taxon>
    </lineage>
</organism>
<evidence type="ECO:0000313" key="4">
    <source>
        <dbReference type="EMBL" id="EXX76007.1"/>
    </source>
</evidence>
<dbReference type="SMART" id="SM00481">
    <property type="entry name" value="POLIIIAc"/>
    <property type="match status" value="1"/>
</dbReference>
<feature type="region of interest" description="Disordered" evidence="1">
    <location>
        <begin position="1"/>
        <end position="20"/>
    </location>
</feature>
<keyword evidence="2" id="KW-0812">Transmembrane</keyword>
<dbReference type="GO" id="GO:0035312">
    <property type="term" value="F:5'-3' DNA exonuclease activity"/>
    <property type="evidence" value="ECO:0007669"/>
    <property type="project" value="TreeGrafter"/>
</dbReference>
<name>A0A015K2H9_RHIIW</name>
<dbReference type="PANTHER" id="PTHR42924">
    <property type="entry name" value="EXONUCLEASE"/>
    <property type="match status" value="1"/>
</dbReference>
<feature type="transmembrane region" description="Helical" evidence="2">
    <location>
        <begin position="71"/>
        <end position="92"/>
    </location>
</feature>
<dbReference type="SUPFAM" id="SSF89550">
    <property type="entry name" value="PHP domain-like"/>
    <property type="match status" value="1"/>
</dbReference>
<keyword evidence="2" id="KW-1133">Transmembrane helix</keyword>
<dbReference type="AlphaFoldDB" id="A0A015K2H9"/>
<dbReference type="EMBL" id="JEMT01012330">
    <property type="protein sequence ID" value="EXX76007.1"/>
    <property type="molecule type" value="Genomic_DNA"/>
</dbReference>
<evidence type="ECO:0000313" key="5">
    <source>
        <dbReference type="Proteomes" id="UP000022910"/>
    </source>
</evidence>
<gene>
    <name evidence="4" type="ORF">RirG_036910</name>
</gene>
<dbReference type="PANTHER" id="PTHR42924:SF3">
    <property type="entry name" value="POLYMERASE_HISTIDINOL PHOSPHATASE N-TERMINAL DOMAIN-CONTAINING PROTEIN"/>
    <property type="match status" value="1"/>
</dbReference>
<feature type="compositionally biased region" description="Polar residues" evidence="1">
    <location>
        <begin position="11"/>
        <end position="20"/>
    </location>
</feature>
<dbReference type="InterPro" id="IPR003141">
    <property type="entry name" value="Pol/His_phosphatase_N"/>
</dbReference>
<evidence type="ECO:0000256" key="2">
    <source>
        <dbReference type="SAM" id="Phobius"/>
    </source>
</evidence>
<dbReference type="Pfam" id="PF02811">
    <property type="entry name" value="PHP"/>
    <property type="match status" value="1"/>
</dbReference>
<accession>A0A015K2H9</accession>
<dbReference type="HOGENOM" id="CLU_602888_0_0_1"/>
<evidence type="ECO:0000259" key="3">
    <source>
        <dbReference type="SMART" id="SM00481"/>
    </source>
</evidence>
<protein>
    <recommendedName>
        <fullName evidence="3">Polymerase/histidinol phosphatase N-terminal domain-containing protein</fullName>
    </recommendedName>
</protein>
<dbReference type="NCBIfam" id="NF038032">
    <property type="entry name" value="CehA_McbA_metalo"/>
    <property type="match status" value="1"/>
</dbReference>
<dbReference type="Proteomes" id="UP000022910">
    <property type="component" value="Unassembled WGS sequence"/>
</dbReference>
<keyword evidence="2" id="KW-0472">Membrane</keyword>